<evidence type="ECO:0000313" key="2">
    <source>
        <dbReference type="Proteomes" id="UP000054783"/>
    </source>
</evidence>
<dbReference type="EMBL" id="JYDQ01000181">
    <property type="protein sequence ID" value="KRY11841.1"/>
    <property type="molecule type" value="Genomic_DNA"/>
</dbReference>
<evidence type="ECO:0000313" key="1">
    <source>
        <dbReference type="EMBL" id="KRY11841.1"/>
    </source>
</evidence>
<reference evidence="1 2" key="1">
    <citation type="submission" date="2015-01" db="EMBL/GenBank/DDBJ databases">
        <title>Evolution of Trichinella species and genotypes.</title>
        <authorList>
            <person name="Korhonen P.K."/>
            <person name="Edoardo P."/>
            <person name="Giuseppe L.R."/>
            <person name="Gasser R.B."/>
        </authorList>
    </citation>
    <scope>NUCLEOTIDE SEQUENCE [LARGE SCALE GENOMIC DNA]</scope>
    <source>
        <strain evidence="1">ISS2496</strain>
    </source>
</reference>
<name>A0A0V0ZH21_9BILA</name>
<accession>A0A0V0ZH21</accession>
<gene>
    <name evidence="1" type="ORF">T12_2810</name>
</gene>
<keyword evidence="2" id="KW-1185">Reference proteome</keyword>
<protein>
    <submittedName>
        <fullName evidence="1">Uncharacterized protein</fullName>
    </submittedName>
</protein>
<sequence length="167" mass="19364">MEHERQTDDSKIVRLTCNKYNGKWSNEKCKPIESKIDCSSTSLFLFFIVETSRKKPPHLSRSSTEASLGCLVGILSLGSGPDADASLLQLLFNCTVRCEFISLRAQKVDRHFWKLAIEKRINRLKADSIFRLLTPFTFNRSILLAKYFFIFQNLQNVQFFYSIYCCQ</sequence>
<proteinExistence type="predicted"/>
<dbReference type="AlphaFoldDB" id="A0A0V0ZH21"/>
<organism evidence="1 2">
    <name type="scientific">Trichinella patagoniensis</name>
    <dbReference type="NCBI Taxonomy" id="990121"/>
    <lineage>
        <taxon>Eukaryota</taxon>
        <taxon>Metazoa</taxon>
        <taxon>Ecdysozoa</taxon>
        <taxon>Nematoda</taxon>
        <taxon>Enoplea</taxon>
        <taxon>Dorylaimia</taxon>
        <taxon>Trichinellida</taxon>
        <taxon>Trichinellidae</taxon>
        <taxon>Trichinella</taxon>
    </lineage>
</organism>
<dbReference type="Proteomes" id="UP000054783">
    <property type="component" value="Unassembled WGS sequence"/>
</dbReference>
<comment type="caution">
    <text evidence="1">The sequence shown here is derived from an EMBL/GenBank/DDBJ whole genome shotgun (WGS) entry which is preliminary data.</text>
</comment>